<reference evidence="2 3" key="1">
    <citation type="submission" date="2018-08" db="EMBL/GenBank/DDBJ databases">
        <title>A genome reference for cultivated species of the human gut microbiota.</title>
        <authorList>
            <person name="Zou Y."/>
            <person name="Xue W."/>
            <person name="Luo G."/>
        </authorList>
    </citation>
    <scope>NUCLEOTIDE SEQUENCE [LARGE SCALE GENOMIC DNA]</scope>
    <source>
        <strain evidence="2 3">AF10-17</strain>
    </source>
</reference>
<dbReference type="Pfam" id="PF11867">
    <property type="entry name" value="T1RH-like_C"/>
    <property type="match status" value="1"/>
</dbReference>
<gene>
    <name evidence="2" type="ORF">DWV53_09585</name>
</gene>
<sequence>MEEIDYLEQRIDSIKDRVRNFEFIDNGLEDKRNMMYIISELADEYNTRDNLTFTNEVAHATIDAVTDIVDEKVKSLTDKLVELFKDLKADSQKFKELGISFEEKAFFDVLVSVRDTHQFEYPEERCIELAKKIKLLVDDMTIYADFINNNNLKSKLSNDLMMLLYKSGYPPVWNQEVFQKIMEQVDNYKYNQ</sequence>
<protein>
    <submittedName>
        <fullName evidence="2">DUF3387 domain-containing protein</fullName>
    </submittedName>
</protein>
<evidence type="ECO:0000313" key="2">
    <source>
        <dbReference type="EMBL" id="RGW78211.1"/>
    </source>
</evidence>
<accession>A0AA92UA77</accession>
<organism evidence="2 3">
    <name type="scientific">Segatella copri</name>
    <dbReference type="NCBI Taxonomy" id="165179"/>
    <lineage>
        <taxon>Bacteria</taxon>
        <taxon>Pseudomonadati</taxon>
        <taxon>Bacteroidota</taxon>
        <taxon>Bacteroidia</taxon>
        <taxon>Bacteroidales</taxon>
        <taxon>Prevotellaceae</taxon>
        <taxon>Segatella</taxon>
    </lineage>
</organism>
<name>A0AA92UA77_9BACT</name>
<dbReference type="RefSeq" id="WP_118153195.1">
    <property type="nucleotide sequence ID" value="NZ_QSAV01000029.1"/>
</dbReference>
<dbReference type="AlphaFoldDB" id="A0AA92UA77"/>
<dbReference type="Proteomes" id="UP000285776">
    <property type="component" value="Unassembled WGS sequence"/>
</dbReference>
<evidence type="ECO:0000313" key="3">
    <source>
        <dbReference type="Proteomes" id="UP000285776"/>
    </source>
</evidence>
<dbReference type="EMBL" id="QSAV01000029">
    <property type="protein sequence ID" value="RGW78211.1"/>
    <property type="molecule type" value="Genomic_DNA"/>
</dbReference>
<proteinExistence type="predicted"/>
<dbReference type="InterPro" id="IPR021810">
    <property type="entry name" value="T1RH-like_C"/>
</dbReference>
<comment type="caution">
    <text evidence="2">The sequence shown here is derived from an EMBL/GenBank/DDBJ whole genome shotgun (WGS) entry which is preliminary data.</text>
</comment>
<evidence type="ECO:0000259" key="1">
    <source>
        <dbReference type="Pfam" id="PF11867"/>
    </source>
</evidence>
<feature type="domain" description="Type I restriction enzyme HindI endonuclease subunit-like C-terminal" evidence="1">
    <location>
        <begin position="78"/>
        <end position="189"/>
    </location>
</feature>